<proteinExistence type="predicted"/>
<feature type="compositionally biased region" description="Basic and acidic residues" evidence="1">
    <location>
        <begin position="1"/>
        <end position="10"/>
    </location>
</feature>
<dbReference type="Proteomes" id="UP000228934">
    <property type="component" value="Unassembled WGS sequence"/>
</dbReference>
<feature type="compositionally biased region" description="Gly residues" evidence="1">
    <location>
        <begin position="170"/>
        <end position="183"/>
    </location>
</feature>
<feature type="compositionally biased region" description="Basic and acidic residues" evidence="1">
    <location>
        <begin position="30"/>
        <end position="69"/>
    </location>
</feature>
<evidence type="ECO:0000256" key="1">
    <source>
        <dbReference type="SAM" id="MobiDB-lite"/>
    </source>
</evidence>
<feature type="region of interest" description="Disordered" evidence="1">
    <location>
        <begin position="1"/>
        <end position="95"/>
    </location>
</feature>
<dbReference type="OrthoDB" id="296386at2759"/>
<feature type="region of interest" description="Disordered" evidence="1">
    <location>
        <begin position="110"/>
        <end position="234"/>
    </location>
</feature>
<dbReference type="EMBL" id="KV945928">
    <property type="protein sequence ID" value="PIO25493.1"/>
    <property type="molecule type" value="Genomic_DNA"/>
</dbReference>
<evidence type="ECO:0000313" key="2">
    <source>
        <dbReference type="EMBL" id="PIO25493.1"/>
    </source>
</evidence>
<dbReference type="AlphaFoldDB" id="A0A2G9RE56"/>
<feature type="compositionally biased region" description="Polar residues" evidence="1">
    <location>
        <begin position="198"/>
        <end position="214"/>
    </location>
</feature>
<evidence type="ECO:0008006" key="4">
    <source>
        <dbReference type="Google" id="ProtNLM"/>
    </source>
</evidence>
<protein>
    <recommendedName>
        <fullName evidence="4">ANO8 protein</fullName>
    </recommendedName>
</protein>
<gene>
    <name evidence="2" type="ORF">AB205_0092250</name>
</gene>
<feature type="compositionally biased region" description="Polar residues" evidence="1">
    <location>
        <begin position="110"/>
        <end position="120"/>
    </location>
</feature>
<organism evidence="2 3">
    <name type="scientific">Aquarana catesbeiana</name>
    <name type="common">American bullfrog</name>
    <name type="synonym">Rana catesbeiana</name>
    <dbReference type="NCBI Taxonomy" id="8400"/>
    <lineage>
        <taxon>Eukaryota</taxon>
        <taxon>Metazoa</taxon>
        <taxon>Chordata</taxon>
        <taxon>Craniata</taxon>
        <taxon>Vertebrata</taxon>
        <taxon>Euteleostomi</taxon>
        <taxon>Amphibia</taxon>
        <taxon>Batrachia</taxon>
        <taxon>Anura</taxon>
        <taxon>Neobatrachia</taxon>
        <taxon>Ranoidea</taxon>
        <taxon>Ranidae</taxon>
        <taxon>Aquarana</taxon>
    </lineage>
</organism>
<accession>A0A2G9RE56</accession>
<evidence type="ECO:0000313" key="3">
    <source>
        <dbReference type="Proteomes" id="UP000228934"/>
    </source>
</evidence>
<reference evidence="3" key="1">
    <citation type="journal article" date="2017" name="Nat. Commun.">
        <title>The North American bullfrog draft genome provides insight into hormonal regulation of long noncoding RNA.</title>
        <authorList>
            <person name="Hammond S.A."/>
            <person name="Warren R.L."/>
            <person name="Vandervalk B.P."/>
            <person name="Kucuk E."/>
            <person name="Khan H."/>
            <person name="Gibb E.A."/>
            <person name="Pandoh P."/>
            <person name="Kirk H."/>
            <person name="Zhao Y."/>
            <person name="Jones M."/>
            <person name="Mungall A.J."/>
            <person name="Coope R."/>
            <person name="Pleasance S."/>
            <person name="Moore R.A."/>
            <person name="Holt R.A."/>
            <person name="Round J.M."/>
            <person name="Ohora S."/>
            <person name="Walle B.V."/>
            <person name="Veldhoen N."/>
            <person name="Helbing C.C."/>
            <person name="Birol I."/>
        </authorList>
    </citation>
    <scope>NUCLEOTIDE SEQUENCE [LARGE SCALE GENOMIC DNA]</scope>
</reference>
<feature type="compositionally biased region" description="Basic and acidic residues" evidence="1">
    <location>
        <begin position="140"/>
        <end position="154"/>
    </location>
</feature>
<sequence>MAKLEYQRREAFKKHERQAQHRYQQQQRRKREEEERQRHADYHARKERESRGGEEGRSGQDSQTHDKNSSKSKPCGPQGGSTHDKPKRPSSLLASNNVLKLKQIIPLQSKFLSGTNAKSPQSPPGGDTKIPSFLSFKFLKSPETRREAQPERAHSPTKPFYPGKLFNFGKGEGQGQGQMGGNGLAAPISIQPRGATAMTASSDGTVPGKSQLNGVSEDMPVDETEEGQGRVHKQ</sequence>
<keyword evidence="3" id="KW-1185">Reference proteome</keyword>
<name>A0A2G9RE56_AQUCT</name>